<proteinExistence type="inferred from homology"/>
<feature type="domain" description="Cullin N-terminal" evidence="4">
    <location>
        <begin position="11"/>
        <end position="428"/>
    </location>
</feature>
<keyword evidence="6" id="KW-1185">Reference proteome</keyword>
<evidence type="ECO:0000313" key="5">
    <source>
        <dbReference type="EMBL" id="CAG8687823.1"/>
    </source>
</evidence>
<comment type="similarity">
    <text evidence="1">Belongs to the cullin family.</text>
</comment>
<evidence type="ECO:0000256" key="3">
    <source>
        <dbReference type="ARBA" id="ARBA00022843"/>
    </source>
</evidence>
<dbReference type="GO" id="GO:0006511">
    <property type="term" value="P:ubiquitin-dependent protein catabolic process"/>
    <property type="evidence" value="ECO:0007669"/>
    <property type="project" value="InterPro"/>
</dbReference>
<name>A0A9N9HHG0_9GLOM</name>
<dbReference type="InterPro" id="IPR016159">
    <property type="entry name" value="Cullin_repeat-like_dom_sf"/>
</dbReference>
<dbReference type="Gene3D" id="1.20.1310.10">
    <property type="entry name" value="Cullin Repeats"/>
    <property type="match status" value="3"/>
</dbReference>
<dbReference type="Proteomes" id="UP000789405">
    <property type="component" value="Unassembled WGS sequence"/>
</dbReference>
<feature type="non-terminal residue" evidence="5">
    <location>
        <position position="1"/>
    </location>
</feature>
<organism evidence="5 6">
    <name type="scientific">Dentiscutata erythropus</name>
    <dbReference type="NCBI Taxonomy" id="1348616"/>
    <lineage>
        <taxon>Eukaryota</taxon>
        <taxon>Fungi</taxon>
        <taxon>Fungi incertae sedis</taxon>
        <taxon>Mucoromycota</taxon>
        <taxon>Glomeromycotina</taxon>
        <taxon>Glomeromycetes</taxon>
        <taxon>Diversisporales</taxon>
        <taxon>Gigasporaceae</taxon>
        <taxon>Dentiscutata</taxon>
    </lineage>
</organism>
<dbReference type="Pfam" id="PF00888">
    <property type="entry name" value="Cullin"/>
    <property type="match status" value="1"/>
</dbReference>
<comment type="caution">
    <text evidence="5">The sequence shown here is derived from an EMBL/GenBank/DDBJ whole genome shotgun (WGS) entry which is preliminary data.</text>
</comment>
<keyword evidence="2" id="KW-1017">Isopeptide bond</keyword>
<dbReference type="FunFam" id="1.20.1310.10:FF:000001">
    <property type="entry name" value="Cullin 3"/>
    <property type="match status" value="1"/>
</dbReference>
<gene>
    <name evidence="5" type="ORF">DERYTH_LOCUS12168</name>
</gene>
<dbReference type="InterPro" id="IPR045093">
    <property type="entry name" value="Cullin"/>
</dbReference>
<evidence type="ECO:0000256" key="2">
    <source>
        <dbReference type="ARBA" id="ARBA00022499"/>
    </source>
</evidence>
<keyword evidence="3" id="KW-0832">Ubl conjugation</keyword>
<protein>
    <submittedName>
        <fullName evidence="5">28383_t:CDS:1</fullName>
    </submittedName>
</protein>
<dbReference type="InterPro" id="IPR001373">
    <property type="entry name" value="Cullin_N"/>
</dbReference>
<dbReference type="FunFam" id="1.20.1310.10:FF:000006">
    <property type="entry name" value="Cullin 3"/>
    <property type="match status" value="1"/>
</dbReference>
<dbReference type="AlphaFoldDB" id="A0A9N9HHG0"/>
<evidence type="ECO:0000259" key="4">
    <source>
        <dbReference type="Pfam" id="PF00888"/>
    </source>
</evidence>
<dbReference type="OrthoDB" id="2409845at2759"/>
<dbReference type="GO" id="GO:0031625">
    <property type="term" value="F:ubiquitin protein ligase binding"/>
    <property type="evidence" value="ECO:0007669"/>
    <property type="project" value="InterPro"/>
</dbReference>
<dbReference type="EMBL" id="CAJVPY010007845">
    <property type="protein sequence ID" value="CAG8687823.1"/>
    <property type="molecule type" value="Genomic_DNA"/>
</dbReference>
<evidence type="ECO:0000256" key="1">
    <source>
        <dbReference type="ARBA" id="ARBA00006019"/>
    </source>
</evidence>
<sequence>VAADSKFNDNWERLAQGIREIQRKNSSTLSIEELYRNAYNMVLHKNGDKLYNGLRGIITQHLEKVVEEQIIPAFPNGGVNFLKVLENVWEDHKTCMRLIEIIFTFMDRVYSKDENVPPTYNLGLELFRDTIIRSTKYPIQSHLLDALLNQILLERENEIIDRSNIKTLMDMLLELTDTNKKDTVYAVDFEGRFLESSSEYYRVEGQMLISEHDAQEFMKKVENRLNEEDLRVHAYLSQTTGPKISNIVEEELIAKHFKTIIEMENSGLIFMLRNEKLDDLGKMYKLFGRVANGHEEMKNAISNYIQGLGMTINEIISNNATITTTTENITTEGDLQTETSVAIQWVQKVLDLKDKFDRIQNLALSNDESFKTAINEFFIAKNSKSHEFASLFIDDYLKKDLKETEEADNILHKASSLFHISSEKDIFDHQLIISQLPDLKI</sequence>
<accession>A0A9N9HHG0</accession>
<reference evidence="5" key="1">
    <citation type="submission" date="2021-06" db="EMBL/GenBank/DDBJ databases">
        <authorList>
            <person name="Kallberg Y."/>
            <person name="Tangrot J."/>
            <person name="Rosling A."/>
        </authorList>
    </citation>
    <scope>NUCLEOTIDE SEQUENCE</scope>
    <source>
        <strain evidence="5">MA453B</strain>
    </source>
</reference>
<dbReference type="SUPFAM" id="SSF74788">
    <property type="entry name" value="Cullin repeat-like"/>
    <property type="match status" value="1"/>
</dbReference>
<dbReference type="PANTHER" id="PTHR11932">
    <property type="entry name" value="CULLIN"/>
    <property type="match status" value="1"/>
</dbReference>
<evidence type="ECO:0000313" key="6">
    <source>
        <dbReference type="Proteomes" id="UP000789405"/>
    </source>
</evidence>